<evidence type="ECO:0000256" key="6">
    <source>
        <dbReference type="ARBA" id="ARBA00023136"/>
    </source>
</evidence>
<feature type="transmembrane region" description="Helical" evidence="7">
    <location>
        <begin position="12"/>
        <end position="39"/>
    </location>
</feature>
<evidence type="ECO:0000313" key="9">
    <source>
        <dbReference type="EMBL" id="ORE88796.1"/>
    </source>
</evidence>
<dbReference type="GO" id="GO:0016020">
    <property type="term" value="C:membrane"/>
    <property type="evidence" value="ECO:0007669"/>
    <property type="project" value="UniProtKB-SubCell"/>
</dbReference>
<dbReference type="Proteomes" id="UP000192342">
    <property type="component" value="Unassembled WGS sequence"/>
</dbReference>
<keyword evidence="3 7" id="KW-0812">Transmembrane</keyword>
<comment type="subcellular location">
    <subcellularLocation>
        <location evidence="1">Membrane</location>
        <topology evidence="1">Multi-pass membrane protein</topology>
    </subcellularLocation>
</comment>
<dbReference type="PANTHER" id="PTHR31272:SF9">
    <property type="entry name" value="BLL1027 PROTEIN"/>
    <property type="match status" value="1"/>
</dbReference>
<sequence length="223" mass="23204">MDTATWMQLGGAGGLAAALLAGLLFSFTPVAFASIPLVLGYVTRARAPREALAYAGALCTGLILTHVLLGIGAALGGAWAQQALSRQWAGVLGPFLIVLGLIWTGWLRLPLPWVSLRGRRVATLGGAFMIGIPLSVGICPACSPGLWVGLGASAAMGSVAYGALLMLAFGVGRAVPLLVGAWSLGWLEGLRGLAHWRRAFEITGGLTLMAVGLYLLNAHFRWM</sequence>
<feature type="transmembrane region" description="Helical" evidence="7">
    <location>
        <begin position="88"/>
        <end position="109"/>
    </location>
</feature>
<evidence type="ECO:0000256" key="3">
    <source>
        <dbReference type="ARBA" id="ARBA00022692"/>
    </source>
</evidence>
<feature type="transmembrane region" description="Helical" evidence="7">
    <location>
        <begin position="159"/>
        <end position="187"/>
    </location>
</feature>
<comment type="caution">
    <text evidence="9">The sequence shown here is derived from an EMBL/GenBank/DDBJ whole genome shotgun (WGS) entry which is preliminary data.</text>
</comment>
<evidence type="ECO:0000256" key="4">
    <source>
        <dbReference type="ARBA" id="ARBA00022748"/>
    </source>
</evidence>
<dbReference type="STRING" id="1317117.ATO7_02935"/>
<accession>A0A1Y1SGL1</accession>
<keyword evidence="5 7" id="KW-1133">Transmembrane helix</keyword>
<dbReference type="AlphaFoldDB" id="A0A1Y1SGL1"/>
<reference evidence="9 10" key="1">
    <citation type="submission" date="2013-04" db="EMBL/GenBank/DDBJ databases">
        <title>Oceanococcus atlanticus 22II-S10r2 Genome Sequencing.</title>
        <authorList>
            <person name="Lai Q."/>
            <person name="Li G."/>
            <person name="Shao Z."/>
        </authorList>
    </citation>
    <scope>NUCLEOTIDE SEQUENCE [LARGE SCALE GENOMIC DNA]</scope>
    <source>
        <strain evidence="9 10">22II-S10r2</strain>
    </source>
</reference>
<organism evidence="9 10">
    <name type="scientific">Oceanococcus atlanticus</name>
    <dbReference type="NCBI Taxonomy" id="1317117"/>
    <lineage>
        <taxon>Bacteria</taxon>
        <taxon>Pseudomonadati</taxon>
        <taxon>Pseudomonadota</taxon>
        <taxon>Gammaproteobacteria</taxon>
        <taxon>Chromatiales</taxon>
        <taxon>Oceanococcaceae</taxon>
        <taxon>Oceanococcus</taxon>
    </lineage>
</organism>
<name>A0A1Y1SGL1_9GAMM</name>
<keyword evidence="4" id="KW-0201">Cytochrome c-type biogenesis</keyword>
<evidence type="ECO:0000313" key="10">
    <source>
        <dbReference type="Proteomes" id="UP000192342"/>
    </source>
</evidence>
<feature type="transmembrane region" description="Helical" evidence="7">
    <location>
        <begin position="51"/>
        <end position="76"/>
    </location>
</feature>
<feature type="transmembrane region" description="Helical" evidence="7">
    <location>
        <begin position="121"/>
        <end position="147"/>
    </location>
</feature>
<evidence type="ECO:0000256" key="1">
    <source>
        <dbReference type="ARBA" id="ARBA00004141"/>
    </source>
</evidence>
<dbReference type="InterPro" id="IPR003834">
    <property type="entry name" value="Cyt_c_assmbl_TM_dom"/>
</dbReference>
<dbReference type="RefSeq" id="WP_083559410.1">
    <property type="nucleotide sequence ID" value="NZ_AQQV01000001.1"/>
</dbReference>
<evidence type="ECO:0000256" key="2">
    <source>
        <dbReference type="ARBA" id="ARBA00006143"/>
    </source>
</evidence>
<feature type="transmembrane region" description="Helical" evidence="7">
    <location>
        <begin position="199"/>
        <end position="220"/>
    </location>
</feature>
<dbReference type="InterPro" id="IPR051790">
    <property type="entry name" value="Cytochrome_c-biogenesis_DsbD"/>
</dbReference>
<dbReference type="EMBL" id="AQQV01000001">
    <property type="protein sequence ID" value="ORE88796.1"/>
    <property type="molecule type" value="Genomic_DNA"/>
</dbReference>
<dbReference type="OrthoDB" id="8227851at2"/>
<gene>
    <name evidence="9" type="ORF">ATO7_02935</name>
</gene>
<dbReference type="PANTHER" id="PTHR31272">
    <property type="entry name" value="CYTOCHROME C-TYPE BIOGENESIS PROTEIN HI_1454-RELATED"/>
    <property type="match status" value="1"/>
</dbReference>
<dbReference type="Pfam" id="PF02683">
    <property type="entry name" value="DsbD_TM"/>
    <property type="match status" value="1"/>
</dbReference>
<protein>
    <submittedName>
        <fullName evidence="9">Putative Cytochrome c biogenesis protein</fullName>
    </submittedName>
</protein>
<evidence type="ECO:0000259" key="8">
    <source>
        <dbReference type="Pfam" id="PF02683"/>
    </source>
</evidence>
<dbReference type="GO" id="GO:0017004">
    <property type="term" value="P:cytochrome complex assembly"/>
    <property type="evidence" value="ECO:0007669"/>
    <property type="project" value="UniProtKB-KW"/>
</dbReference>
<evidence type="ECO:0000256" key="5">
    <source>
        <dbReference type="ARBA" id="ARBA00022989"/>
    </source>
</evidence>
<evidence type="ECO:0000256" key="7">
    <source>
        <dbReference type="SAM" id="Phobius"/>
    </source>
</evidence>
<keyword evidence="6 7" id="KW-0472">Membrane</keyword>
<feature type="domain" description="Cytochrome C biogenesis protein transmembrane" evidence="8">
    <location>
        <begin position="15"/>
        <end position="217"/>
    </location>
</feature>
<keyword evidence="10" id="KW-1185">Reference proteome</keyword>
<proteinExistence type="inferred from homology"/>
<comment type="similarity">
    <text evidence="2">Belongs to the DsbD family.</text>
</comment>